<dbReference type="Pfam" id="PF03692">
    <property type="entry name" value="CxxCxxCC"/>
    <property type="match status" value="1"/>
</dbReference>
<accession>A0A2V2N2A8</accession>
<dbReference type="Proteomes" id="UP000245934">
    <property type="component" value="Unassembled WGS sequence"/>
</dbReference>
<keyword evidence="2" id="KW-1185">Reference proteome</keyword>
<comment type="caution">
    <text evidence="1">The sequence shown here is derived from an EMBL/GenBank/DDBJ whole genome shotgun (WGS) entry which is preliminary data.</text>
</comment>
<proteinExistence type="predicted"/>
<dbReference type="InterPro" id="IPR005358">
    <property type="entry name" value="Puta_zinc/iron-chelating_dom"/>
</dbReference>
<dbReference type="AlphaFoldDB" id="A0A2V2N2A8"/>
<evidence type="ECO:0000313" key="2">
    <source>
        <dbReference type="Proteomes" id="UP000245934"/>
    </source>
</evidence>
<gene>
    <name evidence="1" type="ORF">DLD82_17620</name>
</gene>
<evidence type="ECO:0000313" key="1">
    <source>
        <dbReference type="EMBL" id="PWR69591.1"/>
    </source>
</evidence>
<sequence>MVFECSQCGECCGHLGLMWAIEKEISEYTFRVRNEYTGERYTVEVTKDLRSLYDDKDVFTDLPEACPFFRKGRENDLWYCTVHLTRPDVCREYGCWRFLILDSQGKRAGRVMGTRHLHAEDPNLLKIWDEKVRCLTEPDDALWDEKMCEIIRSAGFTVRD</sequence>
<dbReference type="OrthoDB" id="36424at2157"/>
<dbReference type="GeneID" id="97608399"/>
<reference evidence="1 2" key="1">
    <citation type="submission" date="2018-05" db="EMBL/GenBank/DDBJ databases">
        <title>Draft genome of Methanospirillum stamsii Pt1.</title>
        <authorList>
            <person name="Dueholm M.S."/>
            <person name="Nielsen P.H."/>
            <person name="Bakmann L.F."/>
            <person name="Otzen D.E."/>
        </authorList>
    </citation>
    <scope>NUCLEOTIDE SEQUENCE [LARGE SCALE GENOMIC DNA]</scope>
    <source>
        <strain evidence="1 2">Pt1</strain>
    </source>
</reference>
<dbReference type="EMBL" id="QGMZ01000061">
    <property type="protein sequence ID" value="PWR69591.1"/>
    <property type="molecule type" value="Genomic_DNA"/>
</dbReference>
<name>A0A2V2N2A8_9EURY</name>
<dbReference type="RefSeq" id="WP_109942446.1">
    <property type="nucleotide sequence ID" value="NZ_CP176366.1"/>
</dbReference>
<evidence type="ECO:0008006" key="3">
    <source>
        <dbReference type="Google" id="ProtNLM"/>
    </source>
</evidence>
<protein>
    <recommendedName>
        <fullName evidence="3">YkgJ family cysteine cluster protein</fullName>
    </recommendedName>
</protein>
<organism evidence="1 2">
    <name type="scientific">Methanospirillum stamsii</name>
    <dbReference type="NCBI Taxonomy" id="1277351"/>
    <lineage>
        <taxon>Archaea</taxon>
        <taxon>Methanobacteriati</taxon>
        <taxon>Methanobacteriota</taxon>
        <taxon>Stenosarchaea group</taxon>
        <taxon>Methanomicrobia</taxon>
        <taxon>Methanomicrobiales</taxon>
        <taxon>Methanospirillaceae</taxon>
        <taxon>Methanospirillum</taxon>
    </lineage>
</organism>